<evidence type="ECO:0008006" key="3">
    <source>
        <dbReference type="Google" id="ProtNLM"/>
    </source>
</evidence>
<accession>A0ABR0EXF7</accession>
<dbReference type="Gene3D" id="2.160.20.80">
    <property type="entry name" value="E3 ubiquitin-protein ligase SopA"/>
    <property type="match status" value="1"/>
</dbReference>
<name>A0ABR0EXF7_ZASCE</name>
<organism evidence="1 2">
    <name type="scientific">Zasmidium cellare</name>
    <name type="common">Wine cellar mold</name>
    <name type="synonym">Racodium cellare</name>
    <dbReference type="NCBI Taxonomy" id="395010"/>
    <lineage>
        <taxon>Eukaryota</taxon>
        <taxon>Fungi</taxon>
        <taxon>Dikarya</taxon>
        <taxon>Ascomycota</taxon>
        <taxon>Pezizomycotina</taxon>
        <taxon>Dothideomycetes</taxon>
        <taxon>Dothideomycetidae</taxon>
        <taxon>Mycosphaerellales</taxon>
        <taxon>Mycosphaerellaceae</taxon>
        <taxon>Zasmidium</taxon>
    </lineage>
</organism>
<evidence type="ECO:0000313" key="1">
    <source>
        <dbReference type="EMBL" id="KAK4506120.1"/>
    </source>
</evidence>
<dbReference type="InterPro" id="IPR001646">
    <property type="entry name" value="5peptide_repeat"/>
</dbReference>
<gene>
    <name evidence="1" type="ORF">PRZ48_004085</name>
</gene>
<keyword evidence="2" id="KW-1185">Reference proteome</keyword>
<evidence type="ECO:0000313" key="2">
    <source>
        <dbReference type="Proteomes" id="UP001305779"/>
    </source>
</evidence>
<comment type="caution">
    <text evidence="1">The sequence shown here is derived from an EMBL/GenBank/DDBJ whole genome shotgun (WGS) entry which is preliminary data.</text>
</comment>
<dbReference type="Pfam" id="PF13599">
    <property type="entry name" value="Pentapeptide_4"/>
    <property type="match status" value="1"/>
</dbReference>
<dbReference type="SUPFAM" id="SSF141571">
    <property type="entry name" value="Pentapeptide repeat-like"/>
    <property type="match status" value="1"/>
</dbReference>
<dbReference type="EMBL" id="JAXOVC010000002">
    <property type="protein sequence ID" value="KAK4506120.1"/>
    <property type="molecule type" value="Genomic_DNA"/>
</dbReference>
<reference evidence="1 2" key="1">
    <citation type="journal article" date="2023" name="G3 (Bethesda)">
        <title>A chromosome-level genome assembly of Zasmidium syzygii isolated from banana leaves.</title>
        <authorList>
            <person name="van Westerhoven A.C."/>
            <person name="Mehrabi R."/>
            <person name="Talebi R."/>
            <person name="Steentjes M.B.F."/>
            <person name="Corcolon B."/>
            <person name="Chong P.A."/>
            <person name="Kema G.H.J."/>
            <person name="Seidl M.F."/>
        </authorList>
    </citation>
    <scope>NUCLEOTIDE SEQUENCE [LARGE SCALE GENOMIC DNA]</scope>
    <source>
        <strain evidence="1 2">P124</strain>
    </source>
</reference>
<dbReference type="Proteomes" id="UP001305779">
    <property type="component" value="Unassembled WGS sequence"/>
</dbReference>
<proteinExistence type="predicted"/>
<sequence length="737" mass="84812">MAAGDGILESQPDFNIEYRHSSVSQVRFTDSTCHNVVVDNCDWQNVTFTDCQLDNVVFRNVVLEGAHFSHMDFGKVTFQDGELRDVRWVGERLKNAVLSPDLFETALSGVVLEVPIIPALLRSKTRGGRIGSYPSVVAERTFLHNQPGMRSIKLTTAPTKGLMSLPDSIITRIARYLLPDAPVNIIDLPAGSSSRACTYQSAQTHYSLPGRSQLTTYTSDQPHPDQALSFLGVNRRLNKIGTPVLYGRRFQFKTSHQSCLAFLHDHQKDEHAIKRLTLVHSGIEKGDEKTFKELVDVLLHTQPDLHAVTVYVGKAFWDSRSEITASIESRYERSRRFFSKRFDWRDCRDPAMVPSFLKDLARLPLNHAGHQLSIMLHINGFEAPFGRIAFKKALLTEFSALRQIQPASLPKTGYPRCQEKILDKCQCKRPGKTNNPRKVPNLLELPDKALKRILHCLFPVDQLRILEKPNYVFLSPDSAQTTYYRKRTYFGSQTTYVAWDHNLEEKQILVQRVRLPRLGIGVSFLRVNRRCYELGIPHLYSKGLQFDSNPATCLAFLHDHQRHEHSIRHIALRIDSMSGCQSWRRLFNLLVHRRSDLRSLTVKIGAEFWDTMPWQTRRFPRFKVNGGVDEVLKWKDWCRVNGFNGCCGDRNFLGNVARLPLKKRRGQELRVELLIDGEGKCPDRKEFGQRLRVKIDEMRKERPDLTWQVFGVCREKRRLDDTCYWDAEKKCEAKPST</sequence>
<protein>
    <recommendedName>
        <fullName evidence="3">F-box domain-containing protein</fullName>
    </recommendedName>
</protein>